<feature type="compositionally biased region" description="Acidic residues" evidence="2">
    <location>
        <begin position="67"/>
        <end position="94"/>
    </location>
</feature>
<evidence type="ECO:0000256" key="2">
    <source>
        <dbReference type="SAM" id="MobiDB-lite"/>
    </source>
</evidence>
<name>A0A9P0QK65_9ASCO</name>
<comment type="caution">
    <text evidence="3">The sequence shown here is derived from an EMBL/GenBank/DDBJ whole genome shotgun (WGS) entry which is preliminary data.</text>
</comment>
<feature type="coiled-coil region" evidence="1">
    <location>
        <begin position="269"/>
        <end position="303"/>
    </location>
</feature>
<keyword evidence="1" id="KW-0175">Coiled coil</keyword>
<evidence type="ECO:0000256" key="1">
    <source>
        <dbReference type="SAM" id="Coils"/>
    </source>
</evidence>
<evidence type="ECO:0000313" key="4">
    <source>
        <dbReference type="Proteomes" id="UP000837801"/>
    </source>
</evidence>
<evidence type="ECO:0000313" key="3">
    <source>
        <dbReference type="EMBL" id="CAH2350151.1"/>
    </source>
</evidence>
<sequence length="374" mass="42517">MAFNPAYQLRRTKTNTSLQTDSSSLIERANSLLSESQSSWVLFSPSMDTQSAVNVDSDILSLTVDSQQEDSDQSVAEYDSEGQEDEEIDEDDDDEIINETLSRDIEEDDSLIDHYANPSASPAITQRLEQLILNYTGADSSLRKRINEWKSSQDVMPASTVDEDNIASWDLDEGIVSEILSQSQASAHPRANHQVSSQEQTQSASLLYTSSALGSGSSRDSKHYGNDVFKNYSKKDIMRFKMIAKNLKTSLNRKDDDQSSSLTYLIMRLFEKQQEQREHEQLLQQQQKQKQRQQQRLNFQHKRYSTILNDFSNLKENRNFLSSVIANQLRNSTFSHRENDYYGDQLENDRYSSTASSSLVVCSGMGANSSWNDI</sequence>
<dbReference type="OrthoDB" id="4078735at2759"/>
<feature type="region of interest" description="Disordered" evidence="2">
    <location>
        <begin position="182"/>
        <end position="202"/>
    </location>
</feature>
<reference evidence="3" key="1">
    <citation type="submission" date="2022-03" db="EMBL/GenBank/DDBJ databases">
        <authorList>
            <person name="Legras J.-L."/>
            <person name="Devillers H."/>
            <person name="Grondin C."/>
        </authorList>
    </citation>
    <scope>NUCLEOTIDE SEQUENCE</scope>
    <source>
        <strain evidence="3">CLIB 1423</strain>
    </source>
</reference>
<feature type="region of interest" description="Disordered" evidence="2">
    <location>
        <begin position="65"/>
        <end position="94"/>
    </location>
</feature>
<protein>
    <submittedName>
        <fullName evidence="3">Uncharacterized protein</fullName>
    </submittedName>
</protein>
<dbReference type="AlphaFoldDB" id="A0A9P0QK65"/>
<accession>A0A9P0QK65</accession>
<organism evidence="3 4">
    <name type="scientific">[Candida] railenensis</name>
    <dbReference type="NCBI Taxonomy" id="45579"/>
    <lineage>
        <taxon>Eukaryota</taxon>
        <taxon>Fungi</taxon>
        <taxon>Dikarya</taxon>
        <taxon>Ascomycota</taxon>
        <taxon>Saccharomycotina</taxon>
        <taxon>Pichiomycetes</taxon>
        <taxon>Debaryomycetaceae</taxon>
        <taxon>Kurtzmaniella</taxon>
    </lineage>
</organism>
<dbReference type="Proteomes" id="UP000837801">
    <property type="component" value="Unassembled WGS sequence"/>
</dbReference>
<gene>
    <name evidence="3" type="ORF">CLIB1423_01S03664</name>
</gene>
<proteinExistence type="predicted"/>
<keyword evidence="4" id="KW-1185">Reference proteome</keyword>
<dbReference type="EMBL" id="CAKXYY010000001">
    <property type="protein sequence ID" value="CAH2350151.1"/>
    <property type="molecule type" value="Genomic_DNA"/>
</dbReference>